<keyword evidence="1" id="KW-0479">Metal-binding</keyword>
<dbReference type="InterPro" id="IPR025836">
    <property type="entry name" value="Zn_knuckle_CX2CX4HX4C"/>
</dbReference>
<protein>
    <recommendedName>
        <fullName evidence="2">CCHC-type domain-containing protein</fullName>
    </recommendedName>
</protein>
<keyword evidence="4" id="KW-1185">Reference proteome</keyword>
<sequence length="327" mass="37143">MAAVISAYDGDIPSHWMSMETGRKIGKKFGTLKDILIPETGSSYGRHIKVLVEIDLEKPLMRGTNLRLDGETNWISFKYENLQSFCFYCGLIGHTERGCTQRKEDLGTNTLVEGQFGEWMRAMDLGFYRNGLRNARTMSPPKQPAPSMNTELGNKGKDNIILQPHKAAEELKAKPEGLGKEALKQSDETTVKRTLNESHETTLMELNRVDKKTGHKEAHMNDEENKENEMCLEYTKQERAIESDRANRIPLRDRQNEMMEEGETLLEERKVLGKKIIKRFSGKKINPKPMEISECNSGENCGIKRSCEAMTGVELEAASKKRIKTLD</sequence>
<gene>
    <name evidence="3" type="ORF">DH2020_024326</name>
</gene>
<evidence type="ECO:0000259" key="2">
    <source>
        <dbReference type="PROSITE" id="PS50158"/>
    </source>
</evidence>
<comment type="caution">
    <text evidence="3">The sequence shown here is derived from an EMBL/GenBank/DDBJ whole genome shotgun (WGS) entry which is preliminary data.</text>
</comment>
<dbReference type="Proteomes" id="UP001318860">
    <property type="component" value="Unassembled WGS sequence"/>
</dbReference>
<evidence type="ECO:0000313" key="3">
    <source>
        <dbReference type="EMBL" id="KAK6141929.1"/>
    </source>
</evidence>
<dbReference type="PANTHER" id="PTHR31286">
    <property type="entry name" value="GLYCINE-RICH CELL WALL STRUCTURAL PROTEIN 1.8-LIKE"/>
    <property type="match status" value="1"/>
</dbReference>
<organism evidence="3 4">
    <name type="scientific">Rehmannia glutinosa</name>
    <name type="common">Chinese foxglove</name>
    <dbReference type="NCBI Taxonomy" id="99300"/>
    <lineage>
        <taxon>Eukaryota</taxon>
        <taxon>Viridiplantae</taxon>
        <taxon>Streptophyta</taxon>
        <taxon>Embryophyta</taxon>
        <taxon>Tracheophyta</taxon>
        <taxon>Spermatophyta</taxon>
        <taxon>Magnoliopsida</taxon>
        <taxon>eudicotyledons</taxon>
        <taxon>Gunneridae</taxon>
        <taxon>Pentapetalae</taxon>
        <taxon>asterids</taxon>
        <taxon>lamiids</taxon>
        <taxon>Lamiales</taxon>
        <taxon>Orobanchaceae</taxon>
        <taxon>Rehmannieae</taxon>
        <taxon>Rehmannia</taxon>
    </lineage>
</organism>
<proteinExistence type="predicted"/>
<evidence type="ECO:0000313" key="4">
    <source>
        <dbReference type="Proteomes" id="UP001318860"/>
    </source>
</evidence>
<name>A0ABR0W6G3_REHGL</name>
<dbReference type="InterPro" id="IPR001878">
    <property type="entry name" value="Znf_CCHC"/>
</dbReference>
<accession>A0ABR0W6G3</accession>
<dbReference type="PROSITE" id="PS50158">
    <property type="entry name" value="ZF_CCHC"/>
    <property type="match status" value="1"/>
</dbReference>
<dbReference type="InterPro" id="IPR040256">
    <property type="entry name" value="At4g02000-like"/>
</dbReference>
<keyword evidence="1" id="KW-0863">Zinc-finger</keyword>
<reference evidence="3 4" key="1">
    <citation type="journal article" date="2021" name="Comput. Struct. Biotechnol. J.">
        <title>De novo genome assembly of the potent medicinal plant Rehmannia glutinosa using nanopore technology.</title>
        <authorList>
            <person name="Ma L."/>
            <person name="Dong C."/>
            <person name="Song C."/>
            <person name="Wang X."/>
            <person name="Zheng X."/>
            <person name="Niu Y."/>
            <person name="Chen S."/>
            <person name="Feng W."/>
        </authorList>
    </citation>
    <scope>NUCLEOTIDE SEQUENCE [LARGE SCALE GENOMIC DNA]</scope>
    <source>
        <strain evidence="3">DH-2019</strain>
    </source>
</reference>
<keyword evidence="1" id="KW-0862">Zinc</keyword>
<dbReference type="Pfam" id="PF14392">
    <property type="entry name" value="zf-CCHC_4"/>
    <property type="match status" value="1"/>
</dbReference>
<dbReference type="EMBL" id="JABTTQ020000032">
    <property type="protein sequence ID" value="KAK6141929.1"/>
    <property type="molecule type" value="Genomic_DNA"/>
</dbReference>
<evidence type="ECO:0000256" key="1">
    <source>
        <dbReference type="PROSITE-ProRule" id="PRU00047"/>
    </source>
</evidence>
<dbReference type="PANTHER" id="PTHR31286:SF178">
    <property type="entry name" value="DUF4283 DOMAIN-CONTAINING PROTEIN"/>
    <property type="match status" value="1"/>
</dbReference>
<feature type="domain" description="CCHC-type" evidence="2">
    <location>
        <begin position="86"/>
        <end position="101"/>
    </location>
</feature>